<dbReference type="AlphaFoldDB" id="A0A100JTU1"/>
<gene>
    <name evidence="1" type="primary">ywrD_2</name>
    <name evidence="1" type="ORF">SsS58_05986</name>
</gene>
<name>A0A100JTU1_STRSC</name>
<dbReference type="Proteomes" id="UP000067448">
    <property type="component" value="Unassembled WGS sequence"/>
</dbReference>
<organism evidence="1 2">
    <name type="scientific">Streptomyces scabiei</name>
    <dbReference type="NCBI Taxonomy" id="1930"/>
    <lineage>
        <taxon>Bacteria</taxon>
        <taxon>Bacillati</taxon>
        <taxon>Actinomycetota</taxon>
        <taxon>Actinomycetes</taxon>
        <taxon>Kitasatosporales</taxon>
        <taxon>Streptomycetaceae</taxon>
        <taxon>Streptomyces</taxon>
    </lineage>
</organism>
<dbReference type="InterPro" id="IPR043137">
    <property type="entry name" value="GGT_ssub_C"/>
</dbReference>
<dbReference type="InterPro" id="IPR029055">
    <property type="entry name" value="Ntn_hydrolases_N"/>
</dbReference>
<sequence length="539" mass="55040">MSVLTERRLSASGGEWAVATPHSTASDVAADVLRGGGNAVDAALAAAAMLTVVYPNQCSVGGDLLALVGTADGEVRFVNAGGRAPRAVDVRELTDRYERMPVLGALPVTVPGAVAGWAALAEGWGTRPLAAALAPAEAAAREGVPVAPGLALDLRRERHILARDPGMLGVFFADGDVLGAGRPLRQPALARTLASIAAQGPSALYGGDVGLSLVKLLARHGSAMTVEDLAEHRVRLSGTHGAVYDGVEYLSGGDNSQGLYFLQGLRALDVVRSVRGTLDPLGRDAGVVASVLAQAAADRDSFCCDPEWEEATPAEELLSAPYVRRVAERAMAGTPVELLGRPKASGDTVAVVVTDRDGTWVSLIQSVFHCFGAGLLDPGTGVVLHNRGASFSLDPASPNRLAGGKRPLHTLMPVLVRETGSLVGAHGVMGGRAQPQVHTHLALQLAAGASPGRAVSAPRWVLGAMEAGVTEGAGTVKAERDVPRAGVGAIEGAGFAVDLIGTHDDGVGHAQLVRRADDASGPRLLAATDPRADGSAVAG</sequence>
<dbReference type="PRINTS" id="PR01210">
    <property type="entry name" value="GGTRANSPTASE"/>
</dbReference>
<dbReference type="Gene3D" id="3.60.20.40">
    <property type="match status" value="1"/>
</dbReference>
<accession>A0A100JTU1</accession>
<keyword evidence="1" id="KW-0012">Acyltransferase</keyword>
<dbReference type="GO" id="GO:0103068">
    <property type="term" value="F:leukotriene C4 gamma-glutamyl transferase activity"/>
    <property type="evidence" value="ECO:0007669"/>
    <property type="project" value="UniProtKB-EC"/>
</dbReference>
<evidence type="ECO:0000313" key="2">
    <source>
        <dbReference type="Proteomes" id="UP000067448"/>
    </source>
</evidence>
<dbReference type="RefSeq" id="WP_059082917.1">
    <property type="nucleotide sequence ID" value="NZ_BCMM01000031.1"/>
</dbReference>
<dbReference type="PANTHER" id="PTHR43881">
    <property type="entry name" value="GAMMA-GLUTAMYLTRANSPEPTIDASE (AFU_ORTHOLOGUE AFUA_4G13580)"/>
    <property type="match status" value="1"/>
</dbReference>
<reference evidence="2" key="3">
    <citation type="submission" date="2016-02" db="EMBL/GenBank/DDBJ databases">
        <title>Draft genome of pathogenic Streptomyces sp. in Japan.</title>
        <authorList>
            <person name="Tomihama T."/>
            <person name="Ikenaga M."/>
            <person name="Sakai M."/>
            <person name="Okubo T."/>
            <person name="Ikeda S."/>
        </authorList>
    </citation>
    <scope>NUCLEOTIDE SEQUENCE [LARGE SCALE GENOMIC DNA]</scope>
    <source>
        <strain evidence="2">S58</strain>
    </source>
</reference>
<dbReference type="SUPFAM" id="SSF56235">
    <property type="entry name" value="N-terminal nucleophile aminohydrolases (Ntn hydrolases)"/>
    <property type="match status" value="1"/>
</dbReference>
<dbReference type="EC" id="2.3.2.2" evidence="1"/>
<dbReference type="OrthoDB" id="9781342at2"/>
<dbReference type="InterPro" id="IPR052896">
    <property type="entry name" value="GGT-like_enzyme"/>
</dbReference>
<keyword evidence="1" id="KW-0808">Transferase</keyword>
<proteinExistence type="predicted"/>
<dbReference type="EMBL" id="BCMM01000031">
    <property type="protein sequence ID" value="GAQ65576.1"/>
    <property type="molecule type" value="Genomic_DNA"/>
</dbReference>
<reference evidence="1 2" key="2">
    <citation type="journal article" date="2016" name="Genome Announc.">
        <title>Draft Genome Sequences of Streptomyces scabiei S58, Streptomyces turgidiscabies T45, and Streptomyces acidiscabies a10, the Pathogens of Potato Common Scab, Isolated in Japan.</title>
        <authorList>
            <person name="Tomihama T."/>
            <person name="Nishi Y."/>
            <person name="Sakai M."/>
            <person name="Ikenaga M."/>
            <person name="Okubo T."/>
            <person name="Ikeda S."/>
        </authorList>
    </citation>
    <scope>NUCLEOTIDE SEQUENCE [LARGE SCALE GENOMIC DNA]</scope>
    <source>
        <strain evidence="1 2">S58</strain>
    </source>
</reference>
<comment type="caution">
    <text evidence="1">The sequence shown here is derived from an EMBL/GenBank/DDBJ whole genome shotgun (WGS) entry which is preliminary data.</text>
</comment>
<evidence type="ECO:0000313" key="1">
    <source>
        <dbReference type="EMBL" id="GAQ65576.1"/>
    </source>
</evidence>
<protein>
    <submittedName>
        <fullName evidence="1">Putative gamma-glutamyltransferase YwrD</fullName>
        <ecNumber evidence="1">2.3.2.2</ecNumber>
    </submittedName>
</protein>
<dbReference type="PANTHER" id="PTHR43881:SF1">
    <property type="entry name" value="GAMMA-GLUTAMYLTRANSPEPTIDASE (AFU_ORTHOLOGUE AFUA_4G13580)"/>
    <property type="match status" value="1"/>
</dbReference>
<reference evidence="2" key="1">
    <citation type="submission" date="2015-11" db="EMBL/GenBank/DDBJ databases">
        <authorList>
            <consortium name="Cross-ministerial Strategic Innovation Promotion Program (SIP) consortium"/>
            <person name="Tomihama T."/>
            <person name="Ikenaga M."/>
            <person name="Sakai M."/>
            <person name="Okubo T."/>
            <person name="Ikeda S."/>
        </authorList>
    </citation>
    <scope>NUCLEOTIDE SEQUENCE [LARGE SCALE GENOMIC DNA]</scope>
    <source>
        <strain evidence="2">S58</strain>
    </source>
</reference>
<dbReference type="Pfam" id="PF01019">
    <property type="entry name" value="G_glu_transpept"/>
    <property type="match status" value="1"/>
</dbReference>